<dbReference type="AlphaFoldDB" id="A0AAV4VAQ4"/>
<keyword evidence="3" id="KW-1185">Reference proteome</keyword>
<dbReference type="Proteomes" id="UP001054837">
    <property type="component" value="Unassembled WGS sequence"/>
</dbReference>
<accession>A0AAV4VAQ4</accession>
<reference evidence="2 3" key="1">
    <citation type="submission" date="2021-06" db="EMBL/GenBank/DDBJ databases">
        <title>Caerostris darwini draft genome.</title>
        <authorList>
            <person name="Kono N."/>
            <person name="Arakawa K."/>
        </authorList>
    </citation>
    <scope>NUCLEOTIDE SEQUENCE [LARGE SCALE GENOMIC DNA]</scope>
</reference>
<evidence type="ECO:0000313" key="2">
    <source>
        <dbReference type="EMBL" id="GIY67021.1"/>
    </source>
</evidence>
<organism evidence="2 3">
    <name type="scientific">Caerostris darwini</name>
    <dbReference type="NCBI Taxonomy" id="1538125"/>
    <lineage>
        <taxon>Eukaryota</taxon>
        <taxon>Metazoa</taxon>
        <taxon>Ecdysozoa</taxon>
        <taxon>Arthropoda</taxon>
        <taxon>Chelicerata</taxon>
        <taxon>Arachnida</taxon>
        <taxon>Araneae</taxon>
        <taxon>Araneomorphae</taxon>
        <taxon>Entelegynae</taxon>
        <taxon>Araneoidea</taxon>
        <taxon>Araneidae</taxon>
        <taxon>Caerostris</taxon>
    </lineage>
</organism>
<comment type="caution">
    <text evidence="2">The sequence shown here is derived from an EMBL/GenBank/DDBJ whole genome shotgun (WGS) entry which is preliminary data.</text>
</comment>
<evidence type="ECO:0000313" key="3">
    <source>
        <dbReference type="Proteomes" id="UP001054837"/>
    </source>
</evidence>
<evidence type="ECO:0000256" key="1">
    <source>
        <dbReference type="SAM" id="MobiDB-lite"/>
    </source>
</evidence>
<proteinExistence type="predicted"/>
<name>A0AAV4VAQ4_9ARAC</name>
<sequence length="102" mass="11197">MRGMPHKTMHLTPPGGKMVSFDGPKSRRRFLYCSSKWVSVHKILPPAPLKTRSRGKKNKSGFLDGEAHAVITVNGGTTEGGMSEKRGNLGMIFKFLQLKIGS</sequence>
<protein>
    <submittedName>
        <fullName evidence="2">Uncharacterized protein</fullName>
    </submittedName>
</protein>
<dbReference type="EMBL" id="BPLQ01012679">
    <property type="protein sequence ID" value="GIY67021.1"/>
    <property type="molecule type" value="Genomic_DNA"/>
</dbReference>
<feature type="region of interest" description="Disordered" evidence="1">
    <location>
        <begin position="1"/>
        <end position="22"/>
    </location>
</feature>
<gene>
    <name evidence="2" type="ORF">CDAR_521131</name>
</gene>